<dbReference type="CDD" id="cd00093">
    <property type="entry name" value="HTH_XRE"/>
    <property type="match status" value="1"/>
</dbReference>
<dbReference type="SMART" id="SM00530">
    <property type="entry name" value="HTH_XRE"/>
    <property type="match status" value="1"/>
</dbReference>
<reference evidence="2 3" key="2">
    <citation type="submission" date="2023-06" db="EMBL/GenBank/DDBJ databases">
        <authorList>
            <person name="Zeman M."/>
            <person name="Kubasova T."/>
            <person name="Jahodarova E."/>
            <person name="Nykrynova M."/>
            <person name="Rychlik I."/>
        </authorList>
    </citation>
    <scope>NUCLEOTIDE SEQUENCE [LARGE SCALE GENOMIC DNA]</scope>
    <source>
        <strain evidence="2 3">154_Feed</strain>
    </source>
</reference>
<sequence>MGRDAAGEGPRSDEEPLTDELLRELISSPTPIDFTDAHNITHRSLSDYLNRLLEAKGLRRADVVRAAGINETFGYQIFKGQRNPSRDKVLQLALAMGCDLTETNRLLKAAGVNELYCKDRRDAIILFCIDRGLGLQQVDEQLYRFHEDTLGS</sequence>
<dbReference type="Proteomes" id="UP001529421">
    <property type="component" value="Unassembled WGS sequence"/>
</dbReference>
<keyword evidence="3" id="KW-1185">Reference proteome</keyword>
<dbReference type="PROSITE" id="PS50943">
    <property type="entry name" value="HTH_CROC1"/>
    <property type="match status" value="1"/>
</dbReference>
<reference evidence="3" key="1">
    <citation type="submission" date="2023-06" db="EMBL/GenBank/DDBJ databases">
        <title>Identification and characterization of horizontal gene transfer across gut microbiota members of farm animals based on homology search.</title>
        <authorList>
            <person name="Zeman M."/>
            <person name="Kubasova T."/>
            <person name="Jahodarova E."/>
            <person name="Nykrynova M."/>
            <person name="Rychlik I."/>
        </authorList>
    </citation>
    <scope>NUCLEOTIDE SEQUENCE [LARGE SCALE GENOMIC DNA]</scope>
    <source>
        <strain evidence="3">154_Feed</strain>
    </source>
</reference>
<dbReference type="InterPro" id="IPR001387">
    <property type="entry name" value="Cro/C1-type_HTH"/>
</dbReference>
<comment type="caution">
    <text evidence="2">The sequence shown here is derived from an EMBL/GenBank/DDBJ whole genome shotgun (WGS) entry which is preliminary data.</text>
</comment>
<feature type="domain" description="HTH cro/C1-type" evidence="1">
    <location>
        <begin position="49"/>
        <end position="103"/>
    </location>
</feature>
<name>A0ABT7V794_9ACTN</name>
<protein>
    <submittedName>
        <fullName evidence="2">Helix-turn-helix transcriptional regulator</fullName>
    </submittedName>
</protein>
<dbReference type="InterPro" id="IPR010982">
    <property type="entry name" value="Lambda_DNA-bd_dom_sf"/>
</dbReference>
<evidence type="ECO:0000259" key="1">
    <source>
        <dbReference type="PROSITE" id="PS50943"/>
    </source>
</evidence>
<dbReference type="Pfam" id="PF13560">
    <property type="entry name" value="HTH_31"/>
    <property type="match status" value="1"/>
</dbReference>
<organism evidence="2 3">
    <name type="scientific">Enorma phocaeensis</name>
    <dbReference type="NCBI Taxonomy" id="1871019"/>
    <lineage>
        <taxon>Bacteria</taxon>
        <taxon>Bacillati</taxon>
        <taxon>Actinomycetota</taxon>
        <taxon>Coriobacteriia</taxon>
        <taxon>Coriobacteriales</taxon>
        <taxon>Coriobacteriaceae</taxon>
        <taxon>Enorma</taxon>
    </lineage>
</organism>
<evidence type="ECO:0000313" key="2">
    <source>
        <dbReference type="EMBL" id="MDM8274372.1"/>
    </source>
</evidence>
<evidence type="ECO:0000313" key="3">
    <source>
        <dbReference type="Proteomes" id="UP001529421"/>
    </source>
</evidence>
<accession>A0ABT7V794</accession>
<dbReference type="EMBL" id="JAUDDZ010000002">
    <property type="protein sequence ID" value="MDM8274372.1"/>
    <property type="molecule type" value="Genomic_DNA"/>
</dbReference>
<proteinExistence type="predicted"/>
<dbReference type="Gene3D" id="1.10.260.40">
    <property type="entry name" value="lambda repressor-like DNA-binding domains"/>
    <property type="match status" value="1"/>
</dbReference>
<dbReference type="SUPFAM" id="SSF47413">
    <property type="entry name" value="lambda repressor-like DNA-binding domains"/>
    <property type="match status" value="1"/>
</dbReference>
<gene>
    <name evidence="2" type="ORF">QUW28_02490</name>
</gene>